<dbReference type="PANTHER" id="PTHR30592:SF1">
    <property type="entry name" value="SULFUR CARRIER PROTEIN FDHD"/>
    <property type="match status" value="1"/>
</dbReference>
<dbReference type="EMBL" id="JAYLLH010000012">
    <property type="protein sequence ID" value="MEC3861701.1"/>
    <property type="molecule type" value="Genomic_DNA"/>
</dbReference>
<comment type="caution">
    <text evidence="4">The sequence shown here is derived from an EMBL/GenBank/DDBJ whole genome shotgun (WGS) entry which is preliminary data.</text>
</comment>
<feature type="active site" description="Cysteine persulfide intermediate" evidence="3">
    <location>
        <position position="109"/>
    </location>
</feature>
<dbReference type="InterPro" id="IPR016193">
    <property type="entry name" value="Cytidine_deaminase-like"/>
</dbReference>
<evidence type="ECO:0000256" key="3">
    <source>
        <dbReference type="HAMAP-Rule" id="MF_00187"/>
    </source>
</evidence>
<proteinExistence type="inferred from homology"/>
<comment type="subcellular location">
    <subcellularLocation>
        <location evidence="3">Cytoplasm</location>
    </subcellularLocation>
</comment>
<dbReference type="InterPro" id="IPR003786">
    <property type="entry name" value="FdhD"/>
</dbReference>
<dbReference type="PANTHER" id="PTHR30592">
    <property type="entry name" value="FORMATE DEHYDROGENASE"/>
    <property type="match status" value="1"/>
</dbReference>
<evidence type="ECO:0000313" key="5">
    <source>
        <dbReference type="Proteomes" id="UP001348149"/>
    </source>
</evidence>
<organism evidence="4 5">
    <name type="scientific">Mesobacterium hydrothermale</name>
    <dbReference type="NCBI Taxonomy" id="3111907"/>
    <lineage>
        <taxon>Bacteria</taxon>
        <taxon>Pseudomonadati</taxon>
        <taxon>Pseudomonadota</taxon>
        <taxon>Alphaproteobacteria</taxon>
        <taxon>Rhodobacterales</taxon>
        <taxon>Roseobacteraceae</taxon>
        <taxon>Mesobacterium</taxon>
    </lineage>
</organism>
<evidence type="ECO:0000256" key="2">
    <source>
        <dbReference type="ARBA" id="ARBA00023150"/>
    </source>
</evidence>
<dbReference type="Gene3D" id="3.40.140.10">
    <property type="entry name" value="Cytidine Deaminase, domain 2"/>
    <property type="match status" value="1"/>
</dbReference>
<accession>A0ABU6HH95</accession>
<comment type="function">
    <text evidence="3">Required for formate dehydrogenase (FDH) activity. Acts as a sulfur carrier protein that transfers sulfur from IscS to the molybdenum cofactor prior to its insertion into FDH.</text>
</comment>
<sequence>MRQAAISQAGLSVQRDGRRAVLRSLPDEVPVAMVFNGTTQAVMMASPADLCDFARGFARSEGIVETVDQIETLEIVEHDAGIEARMWLADDRGAQLKARRRALLGPVGCGLCGIDSLEAALRPLPCVTASLHLDASEVAHATDALRAHQPLHDQTHAAHAAGFLQPGQGIVLAREDVGRHNALDKLIGALDARGLDPASGAVVLTSRVSVEMVQKTVMAGIPALIAVSAPTAQALRLAQDAGLTVAAFARGGGFDLYAHPERIIDGERHVV</sequence>
<evidence type="ECO:0000256" key="1">
    <source>
        <dbReference type="ARBA" id="ARBA00022490"/>
    </source>
</evidence>
<dbReference type="RefSeq" id="WP_326297424.1">
    <property type="nucleotide sequence ID" value="NZ_JAYLLH010000012.1"/>
</dbReference>
<dbReference type="Pfam" id="PF02634">
    <property type="entry name" value="FdhD-NarQ"/>
    <property type="match status" value="1"/>
</dbReference>
<dbReference type="NCBIfam" id="TIGR00129">
    <property type="entry name" value="fdhD_narQ"/>
    <property type="match status" value="1"/>
</dbReference>
<keyword evidence="5" id="KW-1185">Reference proteome</keyword>
<name>A0ABU6HH95_9RHOB</name>
<dbReference type="PIRSF" id="PIRSF015626">
    <property type="entry name" value="FdhD"/>
    <property type="match status" value="1"/>
</dbReference>
<dbReference type="SUPFAM" id="SSF53927">
    <property type="entry name" value="Cytidine deaminase-like"/>
    <property type="match status" value="1"/>
</dbReference>
<gene>
    <name evidence="3 4" type="primary">fdhD</name>
    <name evidence="4" type="ORF">VK792_10425</name>
</gene>
<reference evidence="4 5" key="1">
    <citation type="submission" date="2024-01" db="EMBL/GenBank/DDBJ databases">
        <title>Mesobacterium rodlantinim sp. nov., isolated from shallow sea hydrothermal systems off Kueishantao Island.</title>
        <authorList>
            <person name="Su Z."/>
            <person name="Tang K."/>
        </authorList>
    </citation>
    <scope>NUCLEOTIDE SEQUENCE [LARGE SCALE GENOMIC DNA]</scope>
    <source>
        <strain evidence="4 5">TK19101</strain>
    </source>
</reference>
<comment type="similarity">
    <text evidence="3">Belongs to the FdhD family.</text>
</comment>
<keyword evidence="2 3" id="KW-0501">Molybdenum cofactor biosynthesis</keyword>
<dbReference type="HAMAP" id="MF_00187">
    <property type="entry name" value="FdhD"/>
    <property type="match status" value="1"/>
</dbReference>
<comment type="caution">
    <text evidence="3">Lacks conserved residue(s) required for the propagation of feature annotation.</text>
</comment>
<protein>
    <recommendedName>
        <fullName evidence="3">Sulfur carrier protein FdhD</fullName>
    </recommendedName>
</protein>
<dbReference type="Proteomes" id="UP001348149">
    <property type="component" value="Unassembled WGS sequence"/>
</dbReference>
<keyword evidence="1 3" id="KW-0963">Cytoplasm</keyword>
<dbReference type="Gene3D" id="3.10.20.10">
    <property type="match status" value="1"/>
</dbReference>
<evidence type="ECO:0000313" key="4">
    <source>
        <dbReference type="EMBL" id="MEC3861701.1"/>
    </source>
</evidence>